<dbReference type="PANTHER" id="PTHR34861">
    <property type="match status" value="1"/>
</dbReference>
<dbReference type="EMBL" id="NAJP01000147">
    <property type="protein sequence ID" value="TKA25927.1"/>
    <property type="molecule type" value="Genomic_DNA"/>
</dbReference>
<dbReference type="Pfam" id="PF04199">
    <property type="entry name" value="Cyclase"/>
    <property type="match status" value="1"/>
</dbReference>
<protein>
    <recommendedName>
        <fullName evidence="4">Cyclase</fullName>
    </recommendedName>
</protein>
<proteinExistence type="inferred from homology"/>
<dbReference type="GO" id="GO:0019441">
    <property type="term" value="P:L-tryptophan catabolic process to kynurenine"/>
    <property type="evidence" value="ECO:0007669"/>
    <property type="project" value="InterPro"/>
</dbReference>
<dbReference type="InterPro" id="IPR007325">
    <property type="entry name" value="KFase/CYL"/>
</dbReference>
<dbReference type="PANTHER" id="PTHR34861:SF10">
    <property type="entry name" value="CYCLASE"/>
    <property type="match status" value="1"/>
</dbReference>
<dbReference type="SUPFAM" id="SSF102198">
    <property type="entry name" value="Putative cyclase"/>
    <property type="match status" value="1"/>
</dbReference>
<organism evidence="2 3">
    <name type="scientific">Friedmanniomyces endolithicus</name>
    <dbReference type="NCBI Taxonomy" id="329885"/>
    <lineage>
        <taxon>Eukaryota</taxon>
        <taxon>Fungi</taxon>
        <taxon>Dikarya</taxon>
        <taxon>Ascomycota</taxon>
        <taxon>Pezizomycotina</taxon>
        <taxon>Dothideomycetes</taxon>
        <taxon>Dothideomycetidae</taxon>
        <taxon>Mycosphaerellales</taxon>
        <taxon>Teratosphaeriaceae</taxon>
        <taxon>Friedmanniomyces</taxon>
    </lineage>
</organism>
<gene>
    <name evidence="2" type="ORF">B0A54_17411</name>
</gene>
<comment type="similarity">
    <text evidence="1">Belongs to the Cyclase 1 superfamily.</text>
</comment>
<dbReference type="OrthoDB" id="5396at2759"/>
<accession>A0A4U0TUP9</accession>
<dbReference type="Gene3D" id="3.50.30.50">
    <property type="entry name" value="Putative cyclase"/>
    <property type="match status" value="1"/>
</dbReference>
<evidence type="ECO:0000313" key="2">
    <source>
        <dbReference type="EMBL" id="TKA25927.1"/>
    </source>
</evidence>
<dbReference type="AlphaFoldDB" id="A0A4U0TUP9"/>
<dbReference type="STRING" id="329885.A0A4U0TUP9"/>
<dbReference type="Proteomes" id="UP000310066">
    <property type="component" value="Unassembled WGS sequence"/>
</dbReference>
<name>A0A4U0TUP9_9PEZI</name>
<sequence length="175" mass="19094">MLGPDTASVVNTSDPNAFPVQRLTLPPAGRGVLLDIWSHTHHSYDPFTSRPITLAELHACATAQNTSFQPGDILILRTGWVSAYHALPPAARESLGRVKNFAHTFVGVEQTEGMLDFLHDGYFSAVAGDQPGFECWPPGEVSLHRFLLPLWGVPIGEMWDLERSQGPLVGHGQDS</sequence>
<evidence type="ECO:0008006" key="4">
    <source>
        <dbReference type="Google" id="ProtNLM"/>
    </source>
</evidence>
<evidence type="ECO:0000313" key="3">
    <source>
        <dbReference type="Proteomes" id="UP000310066"/>
    </source>
</evidence>
<dbReference type="InterPro" id="IPR037175">
    <property type="entry name" value="KFase_sf"/>
</dbReference>
<dbReference type="GO" id="GO:0004061">
    <property type="term" value="F:arylformamidase activity"/>
    <property type="evidence" value="ECO:0007669"/>
    <property type="project" value="InterPro"/>
</dbReference>
<evidence type="ECO:0000256" key="1">
    <source>
        <dbReference type="ARBA" id="ARBA00007865"/>
    </source>
</evidence>
<comment type="caution">
    <text evidence="2">The sequence shown here is derived from an EMBL/GenBank/DDBJ whole genome shotgun (WGS) entry which is preliminary data.</text>
</comment>
<reference evidence="2 3" key="1">
    <citation type="submission" date="2017-03" db="EMBL/GenBank/DDBJ databases">
        <title>Genomes of endolithic fungi from Antarctica.</title>
        <authorList>
            <person name="Coleine C."/>
            <person name="Masonjones S."/>
            <person name="Stajich J.E."/>
        </authorList>
    </citation>
    <scope>NUCLEOTIDE SEQUENCE [LARGE SCALE GENOMIC DNA]</scope>
    <source>
        <strain evidence="2 3">CCFEE 5311</strain>
    </source>
</reference>